<dbReference type="InterPro" id="IPR000995">
    <property type="entry name" value="Musac_Ach_rcpt"/>
</dbReference>
<dbReference type="EMBL" id="BLXT01005154">
    <property type="protein sequence ID" value="GFO20271.1"/>
    <property type="molecule type" value="Genomic_DNA"/>
</dbReference>
<dbReference type="Pfam" id="PF00001">
    <property type="entry name" value="7tm_1"/>
    <property type="match status" value="1"/>
</dbReference>
<dbReference type="Gene3D" id="1.20.1070.10">
    <property type="entry name" value="Rhodopsin 7-helix transmembrane proteins"/>
    <property type="match status" value="1"/>
</dbReference>
<comment type="similarity">
    <text evidence="9">Belongs to the G-protein coupled receptor 1 family.</text>
</comment>
<protein>
    <submittedName>
        <fullName evidence="12">Muscarinic acetylcholine receptor m4-like</fullName>
    </submittedName>
</protein>
<keyword evidence="2" id="KW-1003">Cell membrane</keyword>
<keyword evidence="6 10" id="KW-0472">Membrane</keyword>
<evidence type="ECO:0000256" key="7">
    <source>
        <dbReference type="ARBA" id="ARBA00023170"/>
    </source>
</evidence>
<dbReference type="InterPro" id="IPR017452">
    <property type="entry name" value="GPCR_Rhodpsn_7TM"/>
</dbReference>
<dbReference type="GO" id="GO:0005886">
    <property type="term" value="C:plasma membrane"/>
    <property type="evidence" value="ECO:0007669"/>
    <property type="project" value="UniProtKB-SubCell"/>
</dbReference>
<dbReference type="GO" id="GO:0004993">
    <property type="term" value="F:G protein-coupled serotonin receptor activity"/>
    <property type="evidence" value="ECO:0007669"/>
    <property type="project" value="TreeGrafter"/>
</dbReference>
<comment type="caution">
    <text evidence="12">The sequence shown here is derived from an EMBL/GenBank/DDBJ whole genome shotgun (WGS) entry which is preliminary data.</text>
</comment>
<keyword evidence="5 9" id="KW-0297">G-protein coupled receptor</keyword>
<dbReference type="GO" id="GO:0007197">
    <property type="term" value="P:adenylate cyclase-inhibiting G protein-coupled acetylcholine receptor signaling pathway"/>
    <property type="evidence" value="ECO:0007669"/>
    <property type="project" value="TreeGrafter"/>
</dbReference>
<accession>A0AAV4BIK9</accession>
<keyword evidence="7 9" id="KW-0675">Receptor</keyword>
<feature type="transmembrane region" description="Helical" evidence="10">
    <location>
        <begin position="94"/>
        <end position="122"/>
    </location>
</feature>
<comment type="subcellular location">
    <subcellularLocation>
        <location evidence="1">Cell membrane</location>
        <topology evidence="1">Multi-pass membrane protein</topology>
    </subcellularLocation>
</comment>
<dbReference type="GO" id="GO:0016907">
    <property type="term" value="F:G protein-coupled acetylcholine receptor activity"/>
    <property type="evidence" value="ECO:0007669"/>
    <property type="project" value="InterPro"/>
</dbReference>
<keyword evidence="8 9" id="KW-0807">Transducer</keyword>
<dbReference type="GO" id="GO:0007187">
    <property type="term" value="P:G protein-coupled receptor signaling pathway, coupled to cyclic nucleotide second messenger"/>
    <property type="evidence" value="ECO:0007669"/>
    <property type="project" value="TreeGrafter"/>
</dbReference>
<keyword evidence="4 10" id="KW-1133">Transmembrane helix</keyword>
<evidence type="ECO:0000259" key="11">
    <source>
        <dbReference type="PROSITE" id="PS50262"/>
    </source>
</evidence>
<evidence type="ECO:0000256" key="6">
    <source>
        <dbReference type="ARBA" id="ARBA00023136"/>
    </source>
</evidence>
<dbReference type="GO" id="GO:0045202">
    <property type="term" value="C:synapse"/>
    <property type="evidence" value="ECO:0007669"/>
    <property type="project" value="TreeGrafter"/>
</dbReference>
<feature type="domain" description="G-protein coupled receptors family 1 profile" evidence="11">
    <location>
        <begin position="114"/>
        <end position="212"/>
    </location>
</feature>
<dbReference type="SUPFAM" id="SSF81321">
    <property type="entry name" value="Family A G protein-coupled receptor-like"/>
    <property type="match status" value="1"/>
</dbReference>
<feature type="transmembrane region" description="Helical" evidence="10">
    <location>
        <begin position="134"/>
        <end position="155"/>
    </location>
</feature>
<sequence>MASLVTAAVDNVTSSILPLLGAAGAAAAAAGARGGPSGVNGTTSLDPRLGSGLSGNVTCIFSPAHNTSLCTTESAGSTQPFITTPAPHTLPHPVWLLVIFGILAGVVAFVTNLGNIMVLVAFGLERTIRQPTNYFLASLAVSDLLIGTFSMPLYTQYLLQDQWVLGPWLCDLWLSLDWTVCLTSQYTVFLITMDRFLSVKIPAKYRNWRTERKVGWGLRVARGTWCFVCRDKQQKLYFEKCFFKGGGGL</sequence>
<dbReference type="PROSITE" id="PS00237">
    <property type="entry name" value="G_PROTEIN_RECEP_F1_1"/>
    <property type="match status" value="1"/>
</dbReference>
<evidence type="ECO:0000256" key="4">
    <source>
        <dbReference type="ARBA" id="ARBA00022989"/>
    </source>
</evidence>
<proteinExistence type="inferred from homology"/>
<evidence type="ECO:0000313" key="13">
    <source>
        <dbReference type="Proteomes" id="UP000735302"/>
    </source>
</evidence>
<keyword evidence="13" id="KW-1185">Reference proteome</keyword>
<dbReference type="PANTHER" id="PTHR24247">
    <property type="entry name" value="5-HYDROXYTRYPTAMINE RECEPTOR"/>
    <property type="match status" value="1"/>
</dbReference>
<gene>
    <name evidence="12" type="ORF">PoB_004677600</name>
</gene>
<reference evidence="12 13" key="1">
    <citation type="journal article" date="2021" name="Elife">
        <title>Chloroplast acquisition without the gene transfer in kleptoplastic sea slugs, Plakobranchus ocellatus.</title>
        <authorList>
            <person name="Maeda T."/>
            <person name="Takahashi S."/>
            <person name="Yoshida T."/>
            <person name="Shimamura S."/>
            <person name="Takaki Y."/>
            <person name="Nagai Y."/>
            <person name="Toyoda A."/>
            <person name="Suzuki Y."/>
            <person name="Arimoto A."/>
            <person name="Ishii H."/>
            <person name="Satoh N."/>
            <person name="Nishiyama T."/>
            <person name="Hasebe M."/>
            <person name="Maruyama T."/>
            <person name="Minagawa J."/>
            <person name="Obokata J."/>
            <person name="Shigenobu S."/>
        </authorList>
    </citation>
    <scope>NUCLEOTIDE SEQUENCE [LARGE SCALE GENOMIC DNA]</scope>
</reference>
<dbReference type="PROSITE" id="PS50262">
    <property type="entry name" value="G_PROTEIN_RECEP_F1_2"/>
    <property type="match status" value="1"/>
</dbReference>
<organism evidence="12 13">
    <name type="scientific">Plakobranchus ocellatus</name>
    <dbReference type="NCBI Taxonomy" id="259542"/>
    <lineage>
        <taxon>Eukaryota</taxon>
        <taxon>Metazoa</taxon>
        <taxon>Spiralia</taxon>
        <taxon>Lophotrochozoa</taxon>
        <taxon>Mollusca</taxon>
        <taxon>Gastropoda</taxon>
        <taxon>Heterobranchia</taxon>
        <taxon>Euthyneura</taxon>
        <taxon>Panpulmonata</taxon>
        <taxon>Sacoglossa</taxon>
        <taxon>Placobranchoidea</taxon>
        <taxon>Plakobranchidae</taxon>
        <taxon>Plakobranchus</taxon>
    </lineage>
</organism>
<evidence type="ECO:0000256" key="3">
    <source>
        <dbReference type="ARBA" id="ARBA00022692"/>
    </source>
</evidence>
<dbReference type="Proteomes" id="UP000735302">
    <property type="component" value="Unassembled WGS sequence"/>
</dbReference>
<dbReference type="GO" id="GO:0030425">
    <property type="term" value="C:dendrite"/>
    <property type="evidence" value="ECO:0007669"/>
    <property type="project" value="TreeGrafter"/>
</dbReference>
<evidence type="ECO:0000256" key="1">
    <source>
        <dbReference type="ARBA" id="ARBA00004651"/>
    </source>
</evidence>
<dbReference type="AlphaFoldDB" id="A0AAV4BIK9"/>
<dbReference type="InterPro" id="IPR000276">
    <property type="entry name" value="GPCR_Rhodpsn"/>
</dbReference>
<evidence type="ECO:0000256" key="10">
    <source>
        <dbReference type="SAM" id="Phobius"/>
    </source>
</evidence>
<dbReference type="PANTHER" id="PTHR24247:SF191">
    <property type="entry name" value="MUSCARINIC ACETYLCHOLINE RECEPTOR, B-TYPE, ISOFORM A"/>
    <property type="match status" value="1"/>
</dbReference>
<keyword evidence="3 9" id="KW-0812">Transmembrane</keyword>
<evidence type="ECO:0000256" key="8">
    <source>
        <dbReference type="ARBA" id="ARBA00023224"/>
    </source>
</evidence>
<dbReference type="PRINTS" id="PR00243">
    <property type="entry name" value="MUSCARINICR"/>
</dbReference>
<evidence type="ECO:0000256" key="2">
    <source>
        <dbReference type="ARBA" id="ARBA00022475"/>
    </source>
</evidence>
<evidence type="ECO:0000313" key="12">
    <source>
        <dbReference type="EMBL" id="GFO20271.1"/>
    </source>
</evidence>
<dbReference type="PRINTS" id="PR00237">
    <property type="entry name" value="GPCRRHODOPSN"/>
</dbReference>
<name>A0AAV4BIK9_9GAST</name>
<feature type="transmembrane region" description="Helical" evidence="10">
    <location>
        <begin position="175"/>
        <end position="197"/>
    </location>
</feature>
<evidence type="ECO:0000256" key="9">
    <source>
        <dbReference type="RuleBase" id="RU000688"/>
    </source>
</evidence>
<evidence type="ECO:0000256" key="5">
    <source>
        <dbReference type="ARBA" id="ARBA00023040"/>
    </source>
</evidence>